<evidence type="ECO:0000256" key="1">
    <source>
        <dbReference type="SAM" id="MobiDB-lite"/>
    </source>
</evidence>
<comment type="caution">
    <text evidence="2">The sequence shown here is derived from an EMBL/GenBank/DDBJ whole genome shotgun (WGS) entry which is preliminary data.</text>
</comment>
<feature type="region of interest" description="Disordered" evidence="1">
    <location>
        <begin position="467"/>
        <end position="510"/>
    </location>
</feature>
<protein>
    <submittedName>
        <fullName evidence="2">Atp-dependent dna helicase</fullName>
    </submittedName>
</protein>
<keyword evidence="2" id="KW-0347">Helicase</keyword>
<keyword evidence="2" id="KW-0378">Hydrolase</keyword>
<reference evidence="2 3" key="1">
    <citation type="submission" date="2016-10" db="EMBL/GenBank/DDBJ databases">
        <title>Proteomics and genomics reveal pathogen-plant mechanisms compatible with a hemibiotrophic lifestyle of Diplodia corticola.</title>
        <authorList>
            <person name="Fernandes I."/>
            <person name="De Jonge R."/>
            <person name="Van De Peer Y."/>
            <person name="Devreese B."/>
            <person name="Alves A."/>
            <person name="Esteves A.C."/>
        </authorList>
    </citation>
    <scope>NUCLEOTIDE SEQUENCE [LARGE SCALE GENOMIC DNA]</scope>
    <source>
        <strain evidence="2 3">CBS 112549</strain>
    </source>
</reference>
<accession>A0A1J9RI92</accession>
<keyword evidence="2" id="KW-0547">Nucleotide-binding</keyword>
<dbReference type="GeneID" id="31015663"/>
<dbReference type="AlphaFoldDB" id="A0A1J9RI92"/>
<proteinExistence type="predicted"/>
<organism evidence="2 3">
    <name type="scientific">Diplodia corticola</name>
    <dbReference type="NCBI Taxonomy" id="236234"/>
    <lineage>
        <taxon>Eukaryota</taxon>
        <taxon>Fungi</taxon>
        <taxon>Dikarya</taxon>
        <taxon>Ascomycota</taxon>
        <taxon>Pezizomycotina</taxon>
        <taxon>Dothideomycetes</taxon>
        <taxon>Dothideomycetes incertae sedis</taxon>
        <taxon>Botryosphaeriales</taxon>
        <taxon>Botryosphaeriaceae</taxon>
        <taxon>Diplodia</taxon>
    </lineage>
</organism>
<evidence type="ECO:0000313" key="3">
    <source>
        <dbReference type="Proteomes" id="UP000183809"/>
    </source>
</evidence>
<feature type="region of interest" description="Disordered" evidence="1">
    <location>
        <begin position="1"/>
        <end position="47"/>
    </location>
</feature>
<dbReference type="OrthoDB" id="3827811at2759"/>
<dbReference type="RefSeq" id="XP_020128535.1">
    <property type="nucleotide sequence ID" value="XM_020275402.1"/>
</dbReference>
<dbReference type="Proteomes" id="UP000183809">
    <property type="component" value="Unassembled WGS sequence"/>
</dbReference>
<evidence type="ECO:0000313" key="2">
    <source>
        <dbReference type="EMBL" id="OJD32275.1"/>
    </source>
</evidence>
<keyword evidence="2" id="KW-0067">ATP-binding</keyword>
<gene>
    <name evidence="2" type="ORF">BKCO1_3900089</name>
</gene>
<name>A0A1J9RI92_9PEZI</name>
<keyword evidence="3" id="KW-1185">Reference proteome</keyword>
<dbReference type="EMBL" id="MNUE01000039">
    <property type="protein sequence ID" value="OJD32275.1"/>
    <property type="molecule type" value="Genomic_DNA"/>
</dbReference>
<sequence>MISSTVAAKPLRSSLRPRFACPSPLPPQRRQSTVAAASSPDPRPPALHAFPLDSLRRDIGRESKLHRLRDAFLPPGVPHLAPTQQTPAGNPLPRIYSKLPDDYRNGIEAQLERCNYRADYLILVSAVLAQRNVDKAFNKHDAVRLICARLFHLLIDSPPSHADPNMLILAHAIRFKLEDAHIQLPDVLLGLGLLCAASCHSFSALRLYLHKFRALDYPIPPRLFGRVVDSLVNPAHPAVRTHTPWLRPWSDDHALAVMLGFTDAPPTPAYDLSHFLPRNQWHCMSRWLRALARLKAHDQLRTEWAMWLQDPRRNTPKECTCLGEADGPSAAMLNRERKPMWRLRDAGLWNTATRGDLALLEAFRKSGCVEEAWSVLAASDVPFEVLSRETRSALSARPEFAPPRLWTDEMRAALLQRYADDLAEIEAVFEVEWVWDEESGTGHHRLASGGSWFAEMEDFTEDLVLGSPEDDCHDASPSALQIRRVKSNRGRDHRPGRPQSGDGKGSALLS</sequence>
<dbReference type="GO" id="GO:0004386">
    <property type="term" value="F:helicase activity"/>
    <property type="evidence" value="ECO:0007669"/>
    <property type="project" value="UniProtKB-KW"/>
</dbReference>